<keyword evidence="10" id="KW-1185">Reference proteome</keyword>
<dbReference type="PANTHER" id="PTHR43660">
    <property type="entry name" value="DIPEPTIDYL CARBOXYPEPTIDASE"/>
    <property type="match status" value="1"/>
</dbReference>
<comment type="similarity">
    <text evidence="1 7">Belongs to the peptidase M3 family.</text>
</comment>
<dbReference type="Gene3D" id="1.10.1370.40">
    <property type="match status" value="3"/>
</dbReference>
<comment type="cofactor">
    <cofactor evidence="7">
        <name>Zn(2+)</name>
        <dbReference type="ChEBI" id="CHEBI:29105"/>
    </cofactor>
    <text evidence="7">Binds 1 zinc ion.</text>
</comment>
<dbReference type="PANTHER" id="PTHR43660:SF1">
    <property type="entry name" value="DIPEPTIDYL CARBOXYPEPTIDASE"/>
    <property type="match status" value="1"/>
</dbReference>
<evidence type="ECO:0000256" key="1">
    <source>
        <dbReference type="ARBA" id="ARBA00006040"/>
    </source>
</evidence>
<evidence type="ECO:0000256" key="4">
    <source>
        <dbReference type="ARBA" id="ARBA00022801"/>
    </source>
</evidence>
<evidence type="ECO:0000256" key="7">
    <source>
        <dbReference type="RuleBase" id="RU003435"/>
    </source>
</evidence>
<dbReference type="CDD" id="cd06456">
    <property type="entry name" value="M3A_DCP"/>
    <property type="match status" value="1"/>
</dbReference>
<dbReference type="InterPro" id="IPR001567">
    <property type="entry name" value="Pept_M3A_M3B_dom"/>
</dbReference>
<protein>
    <submittedName>
        <fullName evidence="9">Peptidyl-dipeptidase Dcp</fullName>
    </submittedName>
</protein>
<keyword evidence="4 7" id="KW-0378">Hydrolase</keyword>
<evidence type="ECO:0000259" key="8">
    <source>
        <dbReference type="Pfam" id="PF01432"/>
    </source>
</evidence>
<dbReference type="InterPro" id="IPR045090">
    <property type="entry name" value="Pept_M3A_M3B"/>
</dbReference>
<dbReference type="EMBL" id="JAMTCG010000007">
    <property type="protein sequence ID" value="MCP2162768.1"/>
    <property type="molecule type" value="Genomic_DNA"/>
</dbReference>
<evidence type="ECO:0000313" key="9">
    <source>
        <dbReference type="EMBL" id="MCP2162768.1"/>
    </source>
</evidence>
<keyword evidence="3 7" id="KW-0479">Metal-binding</keyword>
<dbReference type="SUPFAM" id="SSF55486">
    <property type="entry name" value="Metalloproteases ('zincins'), catalytic domain"/>
    <property type="match status" value="1"/>
</dbReference>
<dbReference type="Proteomes" id="UP001205740">
    <property type="component" value="Unassembled WGS sequence"/>
</dbReference>
<evidence type="ECO:0000313" key="10">
    <source>
        <dbReference type="Proteomes" id="UP001205740"/>
    </source>
</evidence>
<accession>A0ABT1H833</accession>
<dbReference type="InterPro" id="IPR034005">
    <property type="entry name" value="M3A_DCP"/>
</dbReference>
<keyword evidence="6 7" id="KW-0482">Metalloprotease</keyword>
<evidence type="ECO:0000256" key="5">
    <source>
        <dbReference type="ARBA" id="ARBA00022833"/>
    </source>
</evidence>
<reference evidence="9 10" key="1">
    <citation type="submission" date="2022-06" db="EMBL/GenBank/DDBJ databases">
        <title>Genomic Encyclopedia of Archaeal and Bacterial Type Strains, Phase II (KMG-II): from individual species to whole genera.</title>
        <authorList>
            <person name="Goeker M."/>
        </authorList>
    </citation>
    <scope>NUCLEOTIDE SEQUENCE [LARGE SCALE GENOMIC DNA]</scope>
    <source>
        <strain evidence="9 10">DSM 45037</strain>
    </source>
</reference>
<evidence type="ECO:0000256" key="6">
    <source>
        <dbReference type="ARBA" id="ARBA00023049"/>
    </source>
</evidence>
<keyword evidence="2 7" id="KW-0645">Protease</keyword>
<name>A0ABT1H833_9NOCA</name>
<keyword evidence="5 7" id="KW-0862">Zinc</keyword>
<sequence>MANPALTPSSLPHGLPDFAAVSDDVLLPAFTEAMATHLAEVEFIARDPAAPTFANTVEALERSGQDLARVAGIFFTVVGADSTPERNRIATELAPKLSDHGNTIALDPRLFAKISDLHARRDELGLDEPSLRLLDKRFREAVRAGAGLDEDGQRQMREISARLSVLTTTFSQHVLDGSNDAAVHVVEEAALDGLSPASIAAAADAAREAGHEEGYLLSIELPTSQSTLTSLTDPATRAAVFEASTTRGARGGEHDTRAIVVEIASLRARRARLLGYRDHAEFEIAEQTAPDADAVESVLRDLVAAAMRAGGRELTRLRALAGEEVGPADLTWWLARERRQTSAVSLDDFSDFCSLDTVLTDGVFYAAGQLYGLRFVERGDLAGYHPDVRVWEVFDGAGVSIGLYLGDYFARRSKRGGAWMNNVVDQSQLLGNQPIVVNVCNFTKPRPGEPCLLDFDQLTTLFHEFGHALHGLLSAVRYPSQSGTAVPRDFVEFPSQVNEMWALHPDVLSHYARHHRTGEPIPTELADAARAATATETAHSTIEYLAAAVLDLAWHRVTVEDVEAGVIDDVEAFEARALAQAGVGSELIPPRYRSTYFNHIFGGGYAAGYYSYIWSEILDAETELWFLDRGGLSRAAGRAFAESTLSRGDSVDPIAAHRELLGRPARIEPLLARRGLTDTAA</sequence>
<gene>
    <name evidence="9" type="ORF">LX12_003976</name>
</gene>
<proteinExistence type="inferred from homology"/>
<dbReference type="RefSeq" id="WP_253656316.1">
    <property type="nucleotide sequence ID" value="NZ_BAAAOE010000002.1"/>
</dbReference>
<evidence type="ECO:0000256" key="2">
    <source>
        <dbReference type="ARBA" id="ARBA00022670"/>
    </source>
</evidence>
<organism evidence="9 10">
    <name type="scientific">Williamsia serinedens</name>
    <dbReference type="NCBI Taxonomy" id="391736"/>
    <lineage>
        <taxon>Bacteria</taxon>
        <taxon>Bacillati</taxon>
        <taxon>Actinomycetota</taxon>
        <taxon>Actinomycetes</taxon>
        <taxon>Mycobacteriales</taxon>
        <taxon>Nocardiaceae</taxon>
        <taxon>Williamsia</taxon>
    </lineage>
</organism>
<evidence type="ECO:0000256" key="3">
    <source>
        <dbReference type="ARBA" id="ARBA00022723"/>
    </source>
</evidence>
<comment type="caution">
    <text evidence="9">The sequence shown here is derived from an EMBL/GenBank/DDBJ whole genome shotgun (WGS) entry which is preliminary data.</text>
</comment>
<feature type="domain" description="Peptidase M3A/M3B catalytic" evidence="8">
    <location>
        <begin position="228"/>
        <end position="675"/>
    </location>
</feature>
<dbReference type="Pfam" id="PF01432">
    <property type="entry name" value="Peptidase_M3"/>
    <property type="match status" value="1"/>
</dbReference>